<dbReference type="Gene3D" id="3.30.465.10">
    <property type="match status" value="1"/>
</dbReference>
<evidence type="ECO:0000259" key="3">
    <source>
        <dbReference type="PROSITE" id="PS51387"/>
    </source>
</evidence>
<keyword evidence="5" id="KW-1185">Reference proteome</keyword>
<dbReference type="PANTHER" id="PTHR13878:SF91">
    <property type="entry name" value="FAD BINDING DOMAIN PROTEIN (AFU_ORTHOLOGUE AFUA_6G12070)-RELATED"/>
    <property type="match status" value="1"/>
</dbReference>
<dbReference type="AlphaFoldDB" id="A0A6A5Z876"/>
<dbReference type="OrthoDB" id="9983560at2759"/>
<accession>A0A6A5Z876</accession>
<dbReference type="InterPro" id="IPR006094">
    <property type="entry name" value="Oxid_FAD_bind_N"/>
</dbReference>
<dbReference type="Proteomes" id="UP000799770">
    <property type="component" value="Unassembled WGS sequence"/>
</dbReference>
<dbReference type="InterPro" id="IPR016169">
    <property type="entry name" value="FAD-bd_PCMH_sub2"/>
</dbReference>
<comment type="similarity">
    <text evidence="1">Belongs to the oxygen-dependent FAD-linked oxidoreductase family.</text>
</comment>
<gene>
    <name evidence="4" type="ORF">BDV96DRAFT_599210</name>
</gene>
<evidence type="ECO:0000313" key="5">
    <source>
        <dbReference type="Proteomes" id="UP000799770"/>
    </source>
</evidence>
<name>A0A6A5Z876_9PLEO</name>
<evidence type="ECO:0000256" key="2">
    <source>
        <dbReference type="ARBA" id="ARBA00023002"/>
    </source>
</evidence>
<proteinExistence type="inferred from homology"/>
<dbReference type="InterPro" id="IPR036318">
    <property type="entry name" value="FAD-bd_PCMH-like_sf"/>
</dbReference>
<dbReference type="GO" id="GO:0016491">
    <property type="term" value="F:oxidoreductase activity"/>
    <property type="evidence" value="ECO:0007669"/>
    <property type="project" value="UniProtKB-KW"/>
</dbReference>
<dbReference type="InterPro" id="IPR016166">
    <property type="entry name" value="FAD-bd_PCMH"/>
</dbReference>
<evidence type="ECO:0000256" key="1">
    <source>
        <dbReference type="ARBA" id="ARBA00005466"/>
    </source>
</evidence>
<evidence type="ECO:0000313" key="4">
    <source>
        <dbReference type="EMBL" id="KAF2115630.1"/>
    </source>
</evidence>
<protein>
    <recommendedName>
        <fullName evidence="3">FAD-binding PCMH-type domain-containing protein</fullName>
    </recommendedName>
</protein>
<keyword evidence="2" id="KW-0560">Oxidoreductase</keyword>
<dbReference type="SUPFAM" id="SSF56176">
    <property type="entry name" value="FAD-binding/transporter-associated domain-like"/>
    <property type="match status" value="1"/>
</dbReference>
<dbReference type="PANTHER" id="PTHR13878">
    <property type="entry name" value="GULONOLACTONE OXIDASE"/>
    <property type="match status" value="1"/>
</dbReference>
<reference evidence="4" key="1">
    <citation type="journal article" date="2020" name="Stud. Mycol.">
        <title>101 Dothideomycetes genomes: a test case for predicting lifestyles and emergence of pathogens.</title>
        <authorList>
            <person name="Haridas S."/>
            <person name="Albert R."/>
            <person name="Binder M."/>
            <person name="Bloem J."/>
            <person name="Labutti K."/>
            <person name="Salamov A."/>
            <person name="Andreopoulos B."/>
            <person name="Baker S."/>
            <person name="Barry K."/>
            <person name="Bills G."/>
            <person name="Bluhm B."/>
            <person name="Cannon C."/>
            <person name="Castanera R."/>
            <person name="Culley D."/>
            <person name="Daum C."/>
            <person name="Ezra D."/>
            <person name="Gonzalez J."/>
            <person name="Henrissat B."/>
            <person name="Kuo A."/>
            <person name="Liang C."/>
            <person name="Lipzen A."/>
            <person name="Lutzoni F."/>
            <person name="Magnuson J."/>
            <person name="Mondo S."/>
            <person name="Nolan M."/>
            <person name="Ohm R."/>
            <person name="Pangilinan J."/>
            <person name="Park H.-J."/>
            <person name="Ramirez L."/>
            <person name="Alfaro M."/>
            <person name="Sun H."/>
            <person name="Tritt A."/>
            <person name="Yoshinaga Y."/>
            <person name="Zwiers L.-H."/>
            <person name="Turgeon B."/>
            <person name="Goodwin S."/>
            <person name="Spatafora J."/>
            <person name="Crous P."/>
            <person name="Grigoriev I."/>
        </authorList>
    </citation>
    <scope>NUCLEOTIDE SEQUENCE</scope>
    <source>
        <strain evidence="4">CBS 627.86</strain>
    </source>
</reference>
<organism evidence="4 5">
    <name type="scientific">Lophiotrema nucula</name>
    <dbReference type="NCBI Taxonomy" id="690887"/>
    <lineage>
        <taxon>Eukaryota</taxon>
        <taxon>Fungi</taxon>
        <taxon>Dikarya</taxon>
        <taxon>Ascomycota</taxon>
        <taxon>Pezizomycotina</taxon>
        <taxon>Dothideomycetes</taxon>
        <taxon>Pleosporomycetidae</taxon>
        <taxon>Pleosporales</taxon>
        <taxon>Lophiotremataceae</taxon>
        <taxon>Lophiotrema</taxon>
    </lineage>
</organism>
<dbReference type="InterPro" id="IPR050432">
    <property type="entry name" value="FAD-linked_Oxidoreductases_BP"/>
</dbReference>
<dbReference type="PROSITE" id="PS51387">
    <property type="entry name" value="FAD_PCMH"/>
    <property type="match status" value="1"/>
</dbReference>
<dbReference type="GO" id="GO:0071949">
    <property type="term" value="F:FAD binding"/>
    <property type="evidence" value="ECO:0007669"/>
    <property type="project" value="InterPro"/>
</dbReference>
<feature type="domain" description="FAD-binding PCMH-type" evidence="3">
    <location>
        <begin position="196"/>
        <end position="363"/>
    </location>
</feature>
<dbReference type="Pfam" id="PF01565">
    <property type="entry name" value="FAD_binding_4"/>
    <property type="match status" value="1"/>
</dbReference>
<sequence>MIGDSKLENMHSLTWQEFTKDGQAPYCHKNANGDWNDEVPAGTVAIRVDKDRPVANAYATSGYVPNVKSRISFSCQKTSPVANVGSSFLYETIQLTEEALSSLRTAPKTSAVKSLLNFDHDIDTHANRSCKIIPGDADRPSQSTWSAFNESLNGSLIAAVPIAAPCYETKWGRKDAAKCNDIVSKFKTSSLQYLYAWVYPQYYVNVTTVAQVQLAINFARNSNIRLVIKNTGHCYLGKSSGAGSLSVWLHNLRDIQFLEDFEGKGSAFRAAAGITALEMYKAAEANGSVGYVGGYLQGCGHNPLSGYYGMAVDSVLAYQVVTADGQFLTASETSHSDLFWALRGGGGGTYGVVTSVVVKTHPKIAVTHSTFVLGNTTNATVSRDDI</sequence>
<dbReference type="EMBL" id="ML977322">
    <property type="protein sequence ID" value="KAF2115630.1"/>
    <property type="molecule type" value="Genomic_DNA"/>
</dbReference>